<keyword evidence="1" id="KW-0472">Membrane</keyword>
<sequence length="136" mass="16090">MLAMYSGQIGSFSSRDIFFFHHVGIRINSRLSFFIHVGWKETFVFSYKIYFIHCRKFFFLLIGVLGISLYGSNEPTLNLELLGNQAYPVTLEILFLYWIFLLFCRQIHRLYFFYILGYLTPTARHITVPVCFSLES</sequence>
<feature type="transmembrane region" description="Helical" evidence="1">
    <location>
        <begin position="57"/>
        <end position="73"/>
    </location>
</feature>
<feature type="transmembrane region" description="Helical" evidence="1">
    <location>
        <begin position="85"/>
        <end position="104"/>
    </location>
</feature>
<protein>
    <submittedName>
        <fullName evidence="2">Uncharacterized protein</fullName>
    </submittedName>
</protein>
<keyword evidence="1" id="KW-1133">Transmembrane helix</keyword>
<dbReference type="EMBL" id="LR031680">
    <property type="protein sequence ID" value="VDD26381.1"/>
    <property type="molecule type" value="Genomic_DNA"/>
</dbReference>
<keyword evidence="1" id="KW-0812">Transmembrane</keyword>
<organism evidence="2">
    <name type="scientific">Brassica campestris</name>
    <name type="common">Field mustard</name>
    <dbReference type="NCBI Taxonomy" id="3711"/>
    <lineage>
        <taxon>Eukaryota</taxon>
        <taxon>Viridiplantae</taxon>
        <taxon>Streptophyta</taxon>
        <taxon>Embryophyta</taxon>
        <taxon>Tracheophyta</taxon>
        <taxon>Spermatophyta</taxon>
        <taxon>Magnoliopsida</taxon>
        <taxon>eudicotyledons</taxon>
        <taxon>Gunneridae</taxon>
        <taxon>Pentapetalae</taxon>
        <taxon>rosids</taxon>
        <taxon>malvids</taxon>
        <taxon>Brassicales</taxon>
        <taxon>Brassicaceae</taxon>
        <taxon>Brassiceae</taxon>
        <taxon>Brassica</taxon>
    </lineage>
</organism>
<proteinExistence type="predicted"/>
<evidence type="ECO:0000313" key="2">
    <source>
        <dbReference type="EMBL" id="VDD26381.1"/>
    </source>
</evidence>
<evidence type="ECO:0000256" key="1">
    <source>
        <dbReference type="SAM" id="Phobius"/>
    </source>
</evidence>
<dbReference type="AlphaFoldDB" id="A0A3P6DRL5"/>
<gene>
    <name evidence="2" type="ORF">BRASC143T45662Z</name>
</gene>
<name>A0A3P6DRL5_BRACM</name>
<reference evidence="2" key="1">
    <citation type="submission" date="2018-11" db="EMBL/GenBank/DDBJ databases">
        <authorList>
            <consortium name="Genoscope - CEA"/>
            <person name="William W."/>
        </authorList>
    </citation>
    <scope>NUCLEOTIDE SEQUENCE</scope>
</reference>
<accession>A0A3P6DRL5</accession>